<dbReference type="PRINTS" id="PR00420">
    <property type="entry name" value="RNGMNOXGNASE"/>
</dbReference>
<sequence>MSAAKKCTATTDQMIAHSHVAVIGGGIGGLSTALALAMQGASVVVYEQAPAIAEVGAGLQITPNGARVLNWLGLTEALEAAGLPAQAVVPMDGLTGRAVTRFDLSAQDPAYHFVARSDLIDMLATACHRRGVQIVLNHCAEDLPEADLVIGADGIRSVTRGMLNGSAAPKFTGQVAWRAVIKAEAAPEARIWMLPRRHVVTYPLPGGRLNIVAVQERSDWADEGWHHPDEPAHLREAFSDGCGALQYILMQVENPNLWGLFQHPVAPVWVTDRVALVGDAAHPTLPFLAQGANLALEDAAVLARQLALHGLAAGLPRYQALRQPRVRRAITAASANAGNYHLRGARRRVAHLGLKGLGLVAPGAFIGRMDWLYGYDATA</sequence>
<proteinExistence type="predicted"/>
<name>A0A1I4EGE8_9RHOB</name>
<dbReference type="InterPro" id="IPR036188">
    <property type="entry name" value="FAD/NAD-bd_sf"/>
</dbReference>
<evidence type="ECO:0000259" key="6">
    <source>
        <dbReference type="Pfam" id="PF01494"/>
    </source>
</evidence>
<evidence type="ECO:0000256" key="2">
    <source>
        <dbReference type="ARBA" id="ARBA00022630"/>
    </source>
</evidence>
<dbReference type="PANTHER" id="PTHR13789">
    <property type="entry name" value="MONOOXYGENASE"/>
    <property type="match status" value="1"/>
</dbReference>
<comment type="cofactor">
    <cofactor evidence="1">
        <name>FAD</name>
        <dbReference type="ChEBI" id="CHEBI:57692"/>
    </cofactor>
</comment>
<dbReference type="Proteomes" id="UP000199550">
    <property type="component" value="Unassembled WGS sequence"/>
</dbReference>
<evidence type="ECO:0000256" key="4">
    <source>
        <dbReference type="ARBA" id="ARBA00023002"/>
    </source>
</evidence>
<organism evidence="7 8">
    <name type="scientific">Loktanella salsilacus</name>
    <dbReference type="NCBI Taxonomy" id="195913"/>
    <lineage>
        <taxon>Bacteria</taxon>
        <taxon>Pseudomonadati</taxon>
        <taxon>Pseudomonadota</taxon>
        <taxon>Alphaproteobacteria</taxon>
        <taxon>Rhodobacterales</taxon>
        <taxon>Roseobacteraceae</taxon>
        <taxon>Loktanella</taxon>
    </lineage>
</organism>
<keyword evidence="4" id="KW-0560">Oxidoreductase</keyword>
<feature type="domain" description="FAD-binding" evidence="6">
    <location>
        <begin position="19"/>
        <end position="137"/>
    </location>
</feature>
<dbReference type="InterPro" id="IPR050493">
    <property type="entry name" value="FAD-dep_Monooxygenase_BioMet"/>
</dbReference>
<protein>
    <submittedName>
        <fullName evidence="7">Salicylate hydroxylase</fullName>
    </submittedName>
</protein>
<keyword evidence="2" id="KW-0285">Flavoprotein</keyword>
<dbReference type="InterPro" id="IPR002938">
    <property type="entry name" value="FAD-bd"/>
</dbReference>
<dbReference type="Gene3D" id="3.50.50.60">
    <property type="entry name" value="FAD/NAD(P)-binding domain"/>
    <property type="match status" value="1"/>
</dbReference>
<dbReference type="SUPFAM" id="SSF51905">
    <property type="entry name" value="FAD/NAD(P)-binding domain"/>
    <property type="match status" value="1"/>
</dbReference>
<dbReference type="EMBL" id="FOTF01000006">
    <property type="protein sequence ID" value="SFL03416.1"/>
    <property type="molecule type" value="Genomic_DNA"/>
</dbReference>
<gene>
    <name evidence="7" type="ORF">SAMN04488004_106184</name>
</gene>
<dbReference type="Pfam" id="PF01494">
    <property type="entry name" value="FAD_binding_3"/>
    <property type="match status" value="2"/>
</dbReference>
<evidence type="ECO:0000313" key="7">
    <source>
        <dbReference type="EMBL" id="SFL03416.1"/>
    </source>
</evidence>
<evidence type="ECO:0000256" key="5">
    <source>
        <dbReference type="ARBA" id="ARBA00023033"/>
    </source>
</evidence>
<evidence type="ECO:0000313" key="8">
    <source>
        <dbReference type="Proteomes" id="UP000199550"/>
    </source>
</evidence>
<evidence type="ECO:0000256" key="1">
    <source>
        <dbReference type="ARBA" id="ARBA00001974"/>
    </source>
</evidence>
<dbReference type="AlphaFoldDB" id="A0A1I4EGE8"/>
<dbReference type="PANTHER" id="PTHR13789:SF318">
    <property type="entry name" value="GERANYLGERANYL DIPHOSPHATE REDUCTASE"/>
    <property type="match status" value="1"/>
</dbReference>
<reference evidence="7 8" key="1">
    <citation type="submission" date="2016-10" db="EMBL/GenBank/DDBJ databases">
        <authorList>
            <person name="de Groot N.N."/>
        </authorList>
    </citation>
    <scope>NUCLEOTIDE SEQUENCE [LARGE SCALE GENOMIC DNA]</scope>
    <source>
        <strain evidence="7 8">DSM 16199</strain>
    </source>
</reference>
<dbReference type="GO" id="GO:0071949">
    <property type="term" value="F:FAD binding"/>
    <property type="evidence" value="ECO:0007669"/>
    <property type="project" value="InterPro"/>
</dbReference>
<keyword evidence="8" id="KW-1185">Reference proteome</keyword>
<feature type="domain" description="FAD-binding" evidence="6">
    <location>
        <begin position="145"/>
        <end position="331"/>
    </location>
</feature>
<keyword evidence="3" id="KW-0274">FAD</keyword>
<dbReference type="GO" id="GO:0004497">
    <property type="term" value="F:monooxygenase activity"/>
    <property type="evidence" value="ECO:0007669"/>
    <property type="project" value="UniProtKB-KW"/>
</dbReference>
<accession>A0A1I4EGE8</accession>
<keyword evidence="5" id="KW-0503">Monooxygenase</keyword>
<dbReference type="STRING" id="195913.SAMN04488004_106184"/>
<dbReference type="SUPFAM" id="SSF54373">
    <property type="entry name" value="FAD-linked reductases, C-terminal domain"/>
    <property type="match status" value="1"/>
</dbReference>
<dbReference type="RefSeq" id="WP_245754162.1">
    <property type="nucleotide sequence ID" value="NZ_FOTF01000006.1"/>
</dbReference>
<evidence type="ECO:0000256" key="3">
    <source>
        <dbReference type="ARBA" id="ARBA00022827"/>
    </source>
</evidence>